<dbReference type="PANTHER" id="PTHR43685:SF2">
    <property type="entry name" value="GLYCOSYLTRANSFERASE 2-LIKE DOMAIN-CONTAINING PROTEIN"/>
    <property type="match status" value="1"/>
</dbReference>
<dbReference type="Gene3D" id="3.90.550.10">
    <property type="entry name" value="Spore Coat Polysaccharide Biosynthesis Protein SpsA, Chain A"/>
    <property type="match status" value="1"/>
</dbReference>
<organism evidence="2 3">
    <name type="scientific">Deinococcus roseus</name>
    <dbReference type="NCBI Taxonomy" id="392414"/>
    <lineage>
        <taxon>Bacteria</taxon>
        <taxon>Thermotogati</taxon>
        <taxon>Deinococcota</taxon>
        <taxon>Deinococci</taxon>
        <taxon>Deinococcales</taxon>
        <taxon>Deinococcaceae</taxon>
        <taxon>Deinococcus</taxon>
    </lineage>
</organism>
<dbReference type="Proteomes" id="UP000632222">
    <property type="component" value="Unassembled WGS sequence"/>
</dbReference>
<dbReference type="InterPro" id="IPR050834">
    <property type="entry name" value="Glycosyltransf_2"/>
</dbReference>
<name>A0ABQ2CV57_9DEIO</name>
<accession>A0ABQ2CV57</accession>
<dbReference type="CDD" id="cd00761">
    <property type="entry name" value="Glyco_tranf_GTA_type"/>
    <property type="match status" value="1"/>
</dbReference>
<dbReference type="PANTHER" id="PTHR43685">
    <property type="entry name" value="GLYCOSYLTRANSFERASE"/>
    <property type="match status" value="1"/>
</dbReference>
<feature type="domain" description="Glycosyltransferase 2-like" evidence="1">
    <location>
        <begin position="13"/>
        <end position="123"/>
    </location>
</feature>
<evidence type="ECO:0000313" key="2">
    <source>
        <dbReference type="EMBL" id="GGJ20381.1"/>
    </source>
</evidence>
<proteinExistence type="predicted"/>
<dbReference type="RefSeq" id="WP_188998841.1">
    <property type="nucleotide sequence ID" value="NZ_BMOD01000001.1"/>
</dbReference>
<dbReference type="Pfam" id="PF00535">
    <property type="entry name" value="Glycos_transf_2"/>
    <property type="match status" value="1"/>
</dbReference>
<comment type="caution">
    <text evidence="2">The sequence shown here is derived from an EMBL/GenBank/DDBJ whole genome shotgun (WGS) entry which is preliminary data.</text>
</comment>
<sequence>MTSSLSRSEPTVTVIVATYNSATSLEFTLRSILNQTLQDFEVWVIGDACTDQTAAVVEGFGDTRLNFYNRTQNSGSQALPNNDGLERARGKYIAYLGHDDLWFPWHLSELVSALETQQADLVHAMCARLLPQGLQGIWGPPSTGKGYHLVHIPPSCILHLRGKLTWKAAEDALVGVDVDFLRRMSLSGHRIHFHPRLSVLKFPSGGWRAYDPRTPKPQQQHWKDLSDRPEALEHRILTEAAQVLSQHLNPLYPLPQLIRHLMRHLTYWLTLQGISENKLIHPLLKMHLNRTRKHKRKVRGLD</sequence>
<dbReference type="InterPro" id="IPR029044">
    <property type="entry name" value="Nucleotide-diphossugar_trans"/>
</dbReference>
<keyword evidence="3" id="KW-1185">Reference proteome</keyword>
<dbReference type="SUPFAM" id="SSF53448">
    <property type="entry name" value="Nucleotide-diphospho-sugar transferases"/>
    <property type="match status" value="1"/>
</dbReference>
<evidence type="ECO:0000259" key="1">
    <source>
        <dbReference type="Pfam" id="PF00535"/>
    </source>
</evidence>
<dbReference type="InterPro" id="IPR001173">
    <property type="entry name" value="Glyco_trans_2-like"/>
</dbReference>
<reference evidence="3" key="1">
    <citation type="journal article" date="2019" name="Int. J. Syst. Evol. Microbiol.">
        <title>The Global Catalogue of Microorganisms (GCM) 10K type strain sequencing project: providing services to taxonomists for standard genome sequencing and annotation.</title>
        <authorList>
            <consortium name="The Broad Institute Genomics Platform"/>
            <consortium name="The Broad Institute Genome Sequencing Center for Infectious Disease"/>
            <person name="Wu L."/>
            <person name="Ma J."/>
        </authorList>
    </citation>
    <scope>NUCLEOTIDE SEQUENCE [LARGE SCALE GENOMIC DNA]</scope>
    <source>
        <strain evidence="3">JCM 14370</strain>
    </source>
</reference>
<protein>
    <recommendedName>
        <fullName evidence="1">Glycosyltransferase 2-like domain-containing protein</fullName>
    </recommendedName>
</protein>
<gene>
    <name evidence="2" type="ORF">GCM10008938_03260</name>
</gene>
<evidence type="ECO:0000313" key="3">
    <source>
        <dbReference type="Proteomes" id="UP000632222"/>
    </source>
</evidence>
<dbReference type="EMBL" id="BMOD01000001">
    <property type="protein sequence ID" value="GGJ20381.1"/>
    <property type="molecule type" value="Genomic_DNA"/>
</dbReference>